<dbReference type="Ensembl" id="ENSCHIT00000032747.1">
    <property type="protein sequence ID" value="ENSCHIP00000024886.1"/>
    <property type="gene ID" value="ENSCHIG00000021883.1"/>
</dbReference>
<organism evidence="2 3">
    <name type="scientific">Capra hircus</name>
    <name type="common">Goat</name>
    <dbReference type="NCBI Taxonomy" id="9925"/>
    <lineage>
        <taxon>Eukaryota</taxon>
        <taxon>Metazoa</taxon>
        <taxon>Chordata</taxon>
        <taxon>Craniata</taxon>
        <taxon>Vertebrata</taxon>
        <taxon>Euteleostomi</taxon>
        <taxon>Mammalia</taxon>
        <taxon>Eutheria</taxon>
        <taxon>Laurasiatheria</taxon>
        <taxon>Artiodactyla</taxon>
        <taxon>Ruminantia</taxon>
        <taxon>Pecora</taxon>
        <taxon>Bovidae</taxon>
        <taxon>Caprinae</taxon>
        <taxon>Capra</taxon>
    </lineage>
</organism>
<keyword evidence="3" id="KW-1185">Reference proteome</keyword>
<gene>
    <name evidence="2" type="primary">RADX</name>
</gene>
<dbReference type="STRING" id="9925.ENSCHIP00000024886"/>
<dbReference type="PANTHER" id="PTHR14944">
    <property type="entry name" value="RPA-RELATED PROTEIN RADX"/>
    <property type="match status" value="1"/>
</dbReference>
<sequence length="764" mass="87411">SGEKGQPEADPSQAGVDMPYPERNGTAVPGGVVRRVGALGRQSWIQKVLEQVIDSPRQWVTPSEVVPVARYLLEDDLNSLVYKNILKVGIEVRISRVSCIYNEKRIGQGILCINNVLCGELLESVSLQTPFRNSAHREVPERPLRGGKSHYLPLWNNEDPYGDIWLNNKQPEEHNCNNTKIISLSHLEMMWSNTKNFPPFLVRILYKSRLRYYGKPDKKMIEPYQTFLEVAGSSSTVSVIMWNTLCPEWYKSLHVGLVLLLQNYSVKKSYPFRMQPLPVDPQIKLISTMEICLNIRDLPNIIIIPEKKVKPEWRLPKLNHQLDKMPNNCICDVIGVLVFVGRVQRLKKKGNHEDFWSYCWIHIADLTSEQPFIVELFSTSQPEIFEHIYPMTYFMCTQLKVVRNDDQVPKLLYLTTTNESHMFITGHKGQPYNDDAKVKNFIQWVKAKNDSGEVKNAVMGGYYPYPPVPEKFSKYSSSLKVGSLLTAISEVKVESEDLQYREQKRIAIQGIITVIKYVPHLSATESASASETLRVCFPIQVCFYNCYLFLIFCRIPVPQPETSSQTKGSKPSMPSSSHLRAKKTISDKWESQLWRDKKFGLIDHLHYSQVYPESIPRKFRFEHRHFLGRQFNSQPAKYVPLEGRVPKHDNFKSARSLGRSELTILGLNHERAINVAFLPMYSLQDARTSQVDTLLTCMRYSCVYPQASTGSEIIRSSRVLAGDIIKAASKMDGEHVICVLDICSLGNNKAEGYLHKIYKPNITS</sequence>
<reference evidence="3" key="1">
    <citation type="submission" date="2016-04" db="EMBL/GenBank/DDBJ databases">
        <title>Polished mammalian reference genomes with single-molecule sequencing and chromosome conformation capture applied to the Capra hircus genome.</title>
        <authorList>
            <person name="Bickhart D.M."/>
            <person name="Koren S."/>
            <person name="Rosen B."/>
            <person name="Hastie A."/>
            <person name="Liachko I."/>
            <person name="Sullivan S.T."/>
            <person name="Burton J."/>
            <person name="Sayre B.L."/>
            <person name="Huson H.J."/>
            <person name="Lee J."/>
            <person name="Lam E."/>
            <person name="Kelley C.M."/>
            <person name="Hutchison J.L."/>
            <person name="Zhou Y."/>
            <person name="Sun J."/>
            <person name="Crisa A."/>
            <person name="Schwartz J.C."/>
            <person name="Hammond J.A."/>
            <person name="Schroeder S.G."/>
            <person name="Liu G.E."/>
            <person name="Dunham M."/>
            <person name="Shendure J."/>
            <person name="Sonstegard T.S."/>
            <person name="Phillippy A.M."/>
            <person name="Van Tassell C.P."/>
            <person name="Smith T.P."/>
        </authorList>
    </citation>
    <scope>NUCLEOTIDE SEQUENCE [LARGE SCALE GENOMIC DNA]</scope>
</reference>
<dbReference type="AlphaFoldDB" id="A0A452FKA6"/>
<dbReference type="PANTHER" id="PTHR14944:SF2">
    <property type="entry name" value="RPA-RELATED PROTEIN RADX"/>
    <property type="match status" value="1"/>
</dbReference>
<dbReference type="OMA" id="TGCHKGQ"/>
<dbReference type="Pfam" id="PF17659">
    <property type="entry name" value="RADX"/>
    <property type="match status" value="2"/>
</dbReference>
<feature type="compositionally biased region" description="Polar residues" evidence="1">
    <location>
        <begin position="561"/>
        <end position="578"/>
    </location>
</feature>
<evidence type="ECO:0000256" key="1">
    <source>
        <dbReference type="SAM" id="MobiDB-lite"/>
    </source>
</evidence>
<protein>
    <submittedName>
        <fullName evidence="2">RPA1 related single stranded DNA binding protein, X-linked</fullName>
    </submittedName>
</protein>
<accession>A0A452FKA6</accession>
<dbReference type="Proteomes" id="UP000291000">
    <property type="component" value="Unassembled WGS sequence"/>
</dbReference>
<dbReference type="GO" id="GO:0003697">
    <property type="term" value="F:single-stranded DNA binding"/>
    <property type="evidence" value="ECO:0007669"/>
    <property type="project" value="Ensembl"/>
</dbReference>
<dbReference type="InterPro" id="IPR040893">
    <property type="entry name" value="RADX"/>
</dbReference>
<dbReference type="Bgee" id="ENSCHIG00000021883">
    <property type="expression patterns" value="Expressed in testis and 1 other cell type or tissue"/>
</dbReference>
<dbReference type="GeneTree" id="ENSGT00390000005094"/>
<evidence type="ECO:0000313" key="2">
    <source>
        <dbReference type="Ensembl" id="ENSCHIP00000024886.1"/>
    </source>
</evidence>
<feature type="region of interest" description="Disordered" evidence="1">
    <location>
        <begin position="561"/>
        <end position="581"/>
    </location>
</feature>
<dbReference type="GO" id="GO:2000042">
    <property type="term" value="P:negative regulation of double-strand break repair via homologous recombination"/>
    <property type="evidence" value="ECO:0007669"/>
    <property type="project" value="Ensembl"/>
</dbReference>
<feature type="region of interest" description="Disordered" evidence="1">
    <location>
        <begin position="1"/>
        <end position="27"/>
    </location>
</feature>
<name>A0A452FKA6_CAPHI</name>
<dbReference type="GO" id="GO:0005657">
    <property type="term" value="C:replication fork"/>
    <property type="evidence" value="ECO:0007669"/>
    <property type="project" value="Ensembl"/>
</dbReference>
<reference evidence="2" key="2">
    <citation type="submission" date="2025-08" db="UniProtKB">
        <authorList>
            <consortium name="Ensembl"/>
        </authorList>
    </citation>
    <scope>IDENTIFICATION</scope>
</reference>
<reference evidence="2" key="3">
    <citation type="submission" date="2025-09" db="UniProtKB">
        <authorList>
            <consortium name="Ensembl"/>
        </authorList>
    </citation>
    <scope>IDENTIFICATION</scope>
</reference>
<proteinExistence type="predicted"/>
<evidence type="ECO:0000313" key="3">
    <source>
        <dbReference type="Proteomes" id="UP000291000"/>
    </source>
</evidence>
<dbReference type="GO" id="GO:0016607">
    <property type="term" value="C:nuclear speck"/>
    <property type="evidence" value="ECO:0007669"/>
    <property type="project" value="Ensembl"/>
</dbReference>